<keyword evidence="2" id="KW-0677">Repeat</keyword>
<feature type="compositionally biased region" description="Low complexity" evidence="3">
    <location>
        <begin position="220"/>
        <end position="240"/>
    </location>
</feature>
<dbReference type="SMR" id="A0A0P0VRM3"/>
<dbReference type="Proteomes" id="UP000000763">
    <property type="component" value="Chromosome 2"/>
</dbReference>
<dbReference type="InterPro" id="IPR001611">
    <property type="entry name" value="Leu-rich_rpt"/>
</dbReference>
<feature type="chain" id="PRO_5038210341" evidence="4">
    <location>
        <begin position="24"/>
        <end position="317"/>
    </location>
</feature>
<keyword evidence="6" id="KW-0675">Receptor</keyword>
<dbReference type="InterPro" id="IPR032675">
    <property type="entry name" value="LRR_dom_sf"/>
</dbReference>
<dbReference type="EMBL" id="AP008208">
    <property type="protein sequence ID" value="BAF10528.1"/>
    <property type="molecule type" value="Genomic_DNA"/>
</dbReference>
<keyword evidence="6" id="KW-0418">Kinase</keyword>
<accession>A0A0P0VRM3</accession>
<reference evidence="7" key="7">
    <citation type="submission" date="2012-08" db="EMBL/GenBank/DDBJ databases">
        <title>Oryza sativa nipponbare(GA3) genomic DNA, chromosome 2.</title>
        <authorList>
            <consortium name="IRGSP(International Rice Genome Sequencing Project)"/>
        </authorList>
    </citation>
    <scope>NUCLEOTIDE SEQUENCE</scope>
</reference>
<reference evidence="7" key="8">
    <citation type="submission" date="2012-08" db="EMBL/GenBank/DDBJ databases">
        <title>The Second Rice Annotation Project Meeting (RAP2).</title>
        <authorList>
            <consortium name="The Rice Annotation Project (RAP)"/>
        </authorList>
    </citation>
    <scope>NUCLEOTIDE SEQUENCE</scope>
</reference>
<reference evidence="7" key="5">
    <citation type="journal article" date="2008" name="Nucleic Acids Res.">
        <title>The Rice Annotation Project Database (RAP-DB): 2008 update.</title>
        <authorList>
            <consortium name="The Rice Annotation Project (RAP)"/>
            <person name="Tanaka T."/>
            <person name="Antonio B.A."/>
            <person name="Kikuchi S."/>
            <person name="Matsumoto T."/>
            <person name="Nagamura Y."/>
            <person name="Numa H."/>
            <person name="Sakai H."/>
            <person name="Wu J."/>
            <person name="Itoh T."/>
            <person name="Sasaki T."/>
            <person name="Aono R."/>
            <person name="Fujii Y."/>
            <person name="Habara T."/>
            <person name="Harada E."/>
            <person name="Kanno M."/>
            <person name="Kawahara Y."/>
            <person name="Kawashima H."/>
            <person name="Kubooka H."/>
            <person name="Matsuya A."/>
            <person name="Nakaoka H."/>
            <person name="Saichi N."/>
            <person name="Sanbonmatsu R."/>
            <person name="Sato Y."/>
            <person name="Shinso Y."/>
            <person name="Suzuki M."/>
            <person name="Takeda J."/>
            <person name="Tanino M."/>
            <person name="Todokoro F."/>
            <person name="Yamaguchi K."/>
            <person name="Yamamoto N."/>
            <person name="Yamasaki C."/>
            <person name="Imanishi T."/>
            <person name="Okido T."/>
            <person name="Tada M."/>
            <person name="Ikeo K."/>
            <person name="Tateno Y."/>
            <person name="Gojobori T."/>
            <person name="Lin Y.C."/>
            <person name="Wei F.J."/>
            <person name="Hsing Y.I."/>
            <person name="Zhao Q."/>
            <person name="Han B."/>
            <person name="Kramer M.R."/>
            <person name="McCombie R.W."/>
            <person name="Lonsdale D."/>
            <person name="O'Donovan C.C."/>
            <person name="Whitfield E.J."/>
            <person name="Apweiler R."/>
            <person name="Koyanagi K.O."/>
            <person name="Khurana J.P."/>
            <person name="Raghuvanshi S."/>
            <person name="Singh N.K."/>
            <person name="Tyagi A.K."/>
            <person name="Haberer G."/>
            <person name="Fujisawa M."/>
            <person name="Hosokawa S."/>
            <person name="Ito Y."/>
            <person name="Ikawa H."/>
            <person name="Shibata M."/>
            <person name="Yamamoto M."/>
            <person name="Bruskiewich R.M."/>
            <person name="Hoen D.R."/>
            <person name="Bureau TE."/>
            <person name="Namiki N."/>
            <person name="Ohyanagi H."/>
            <person name="Sakai Y."/>
            <person name="Nobushima S."/>
            <person name="Sakata K."/>
            <person name="Barrero R.A."/>
            <person name="Sato Y."/>
            <person name="Souvorov A."/>
            <person name="Smith-White B."/>
            <person name="Tatusova T."/>
            <person name="An S."/>
            <person name="An G."/>
            <person name="OOta S."/>
            <person name="Fuks G."/>
            <person name="Messing J."/>
            <person name="Christie K.R."/>
            <person name="Lieberherr D."/>
            <person name="Kim H."/>
            <person name="Zuccolo A."/>
            <person name="Wing R.A."/>
            <person name="Nobuta K."/>
            <person name="Green P.J."/>
            <person name="Lu C."/>
            <person name="Meyers BC."/>
            <person name="Chaparro C."/>
            <person name="Piegu B."/>
            <person name="Panaud O."/>
            <person name="Echeverria M."/>
        </authorList>
    </citation>
    <scope>NUCLEOTIDE SEQUENCE</scope>
</reference>
<organism evidence="6 8">
    <name type="scientific">Oryza sativa subsp. japonica</name>
    <name type="common">Rice</name>
    <dbReference type="NCBI Taxonomy" id="39947"/>
    <lineage>
        <taxon>Eukaryota</taxon>
        <taxon>Viridiplantae</taxon>
        <taxon>Streptophyta</taxon>
        <taxon>Embryophyta</taxon>
        <taxon>Tracheophyta</taxon>
        <taxon>Spermatophyta</taxon>
        <taxon>Magnoliopsida</taxon>
        <taxon>Liliopsida</taxon>
        <taxon>Poales</taxon>
        <taxon>Poaceae</taxon>
        <taxon>BOP clade</taxon>
        <taxon>Oryzoideae</taxon>
        <taxon>Oryzeae</taxon>
        <taxon>Oryzinae</taxon>
        <taxon>Oryza</taxon>
        <taxon>Oryza sativa</taxon>
    </lineage>
</organism>
<sequence length="317" mass="34439">MPTPPSPCLFFLFLLFFMWSSHSHLGAASDADALLALKSALDRSDRLPWRRDTAPALCSSWLGVRQCSQPPRDRRVTKLVLENLNLTGVLTATLLAPLSELRVLSLKSNALTGPIPDALPAALPNLKLLYLSANRLQGRIPPTLALLHRATVLVLSSNLLHGAEGLLPGQGGATPRLRLLPQWQPLLPPPRVQQPDVEQGEAPALDVVHEDRGGCRRRAGAPAPVAAGWHRARQPQALQRPPRPRLRIVPHRLRSGAHAAPLPRRSRLLHVRPIPSAGNSHRPCLHAGVRRVQLRRAPPGAAHREGAVPGPDGDAQR</sequence>
<keyword evidence="6" id="KW-0808">Transferase</keyword>
<dbReference type="PANTHER" id="PTHR48007">
    <property type="entry name" value="LEUCINE-RICH REPEAT RECEPTOR-LIKE PROTEIN KINASE PXC1"/>
    <property type="match status" value="1"/>
</dbReference>
<reference evidence="7 8" key="2">
    <citation type="journal article" date="2005" name="Nature">
        <title>The map-based sequence of the rice genome.</title>
        <authorList>
            <consortium name="International rice genome sequencing project (IRGSP)"/>
            <person name="Matsumoto T."/>
            <person name="Wu J."/>
            <person name="Kanamori H."/>
            <person name="Katayose Y."/>
            <person name="Fujisawa M."/>
            <person name="Namiki N."/>
            <person name="Mizuno H."/>
            <person name="Yamamoto K."/>
            <person name="Antonio B.A."/>
            <person name="Baba T."/>
            <person name="Sakata K."/>
            <person name="Nagamura Y."/>
            <person name="Aoki H."/>
            <person name="Arikawa K."/>
            <person name="Arita K."/>
            <person name="Bito T."/>
            <person name="Chiden Y."/>
            <person name="Fujitsuka N."/>
            <person name="Fukunaka R."/>
            <person name="Hamada M."/>
            <person name="Harada C."/>
            <person name="Hayashi A."/>
            <person name="Hijishita S."/>
            <person name="Honda M."/>
            <person name="Hosokawa S."/>
            <person name="Ichikawa Y."/>
            <person name="Idonuma A."/>
            <person name="Iijima M."/>
            <person name="Ikeda M."/>
            <person name="Ikeno M."/>
            <person name="Ito K."/>
            <person name="Ito S."/>
            <person name="Ito T."/>
            <person name="Ito Y."/>
            <person name="Ito Y."/>
            <person name="Iwabuchi A."/>
            <person name="Kamiya K."/>
            <person name="Karasawa W."/>
            <person name="Kurita K."/>
            <person name="Katagiri S."/>
            <person name="Kikuta A."/>
            <person name="Kobayashi H."/>
            <person name="Kobayashi N."/>
            <person name="Machita K."/>
            <person name="Maehara T."/>
            <person name="Masukawa M."/>
            <person name="Mizubayashi T."/>
            <person name="Mukai Y."/>
            <person name="Nagasaki H."/>
            <person name="Nagata Y."/>
            <person name="Naito S."/>
            <person name="Nakashima M."/>
            <person name="Nakama Y."/>
            <person name="Nakamichi Y."/>
            <person name="Nakamura M."/>
            <person name="Meguro A."/>
            <person name="Negishi M."/>
            <person name="Ohta I."/>
            <person name="Ohta T."/>
            <person name="Okamoto M."/>
            <person name="Ono N."/>
            <person name="Saji S."/>
            <person name="Sakaguchi M."/>
            <person name="Sakai K."/>
            <person name="Shibata M."/>
            <person name="Shimokawa T."/>
            <person name="Song J."/>
            <person name="Takazaki Y."/>
            <person name="Terasawa K."/>
            <person name="Tsugane M."/>
            <person name="Tsuji K."/>
            <person name="Ueda S."/>
            <person name="Waki K."/>
            <person name="Yamagata H."/>
            <person name="Yamamoto M."/>
            <person name="Yamamoto S."/>
            <person name="Yamane H."/>
            <person name="Yoshiki S."/>
            <person name="Yoshihara R."/>
            <person name="Yukawa K."/>
            <person name="Zhong H."/>
            <person name="Yano M."/>
            <person name="Yuan Q."/>
            <person name="Ouyang S."/>
            <person name="Liu J."/>
            <person name="Jones K.M."/>
            <person name="Gansberger K."/>
            <person name="Moffat K."/>
            <person name="Hill J."/>
            <person name="Bera J."/>
            <person name="Fadrosh D."/>
            <person name="Jin S."/>
            <person name="Johri S."/>
            <person name="Kim M."/>
            <person name="Overton L."/>
            <person name="Reardon M."/>
            <person name="Tsitrin T."/>
            <person name="Vuong H."/>
            <person name="Weaver B."/>
            <person name="Ciecko A."/>
            <person name="Tallon L."/>
            <person name="Jackson J."/>
            <person name="Pai G."/>
            <person name="Aken S.V."/>
            <person name="Utterback T."/>
            <person name="Reidmuller S."/>
            <person name="Feldblyum T."/>
            <person name="Hsiao J."/>
            <person name="Zismann V."/>
            <person name="Iobst S."/>
            <person name="de Vazeille A.R."/>
            <person name="Buell C.R."/>
            <person name="Ying K."/>
            <person name="Li Y."/>
            <person name="Lu T."/>
            <person name="Huang Y."/>
            <person name="Zhao Q."/>
            <person name="Feng Q."/>
            <person name="Zhang L."/>
            <person name="Zhu J."/>
            <person name="Weng Q."/>
            <person name="Mu J."/>
            <person name="Lu Y."/>
            <person name="Fan D."/>
            <person name="Liu Y."/>
            <person name="Guan J."/>
            <person name="Zhang Y."/>
            <person name="Yu S."/>
            <person name="Liu X."/>
            <person name="Zhang Y."/>
            <person name="Hong G."/>
            <person name="Han B."/>
            <person name="Choisne N."/>
            <person name="Demange N."/>
            <person name="Orjeda G."/>
            <person name="Samain S."/>
            <person name="Cattolico L."/>
            <person name="Pelletier E."/>
            <person name="Couloux A."/>
            <person name="Segurens B."/>
            <person name="Wincker P."/>
            <person name="D'Hont A."/>
            <person name="Scarpelli C."/>
            <person name="Weissenbach J."/>
            <person name="Salanoubat M."/>
            <person name="Quetier F."/>
            <person name="Yu Y."/>
            <person name="Kim H.R."/>
            <person name="Rambo T."/>
            <person name="Currie J."/>
            <person name="Collura K."/>
            <person name="Luo M."/>
            <person name="Yang T."/>
            <person name="Ammiraju J.S.S."/>
            <person name="Engler F."/>
            <person name="Soderlund C."/>
            <person name="Wing R.A."/>
            <person name="Palmer L.E."/>
            <person name="de la Bastide M."/>
            <person name="Spiegel L."/>
            <person name="Nascimento L."/>
            <person name="Zutavern T."/>
            <person name="O'Shaughnessy A."/>
            <person name="Dike S."/>
            <person name="Dedhia N."/>
            <person name="Preston R."/>
            <person name="Balija V."/>
            <person name="McCombie W.R."/>
            <person name="Chow T."/>
            <person name="Chen H."/>
            <person name="Chung M."/>
            <person name="Chen C."/>
            <person name="Shaw J."/>
            <person name="Wu H."/>
            <person name="Hsiao K."/>
            <person name="Chao Y."/>
            <person name="Chu M."/>
            <person name="Cheng C."/>
            <person name="Hour A."/>
            <person name="Lee P."/>
            <person name="Lin S."/>
            <person name="Lin Y."/>
            <person name="Liou J."/>
            <person name="Liu S."/>
            <person name="Hsing Y."/>
            <person name="Raghuvanshi S."/>
            <person name="Mohanty A."/>
            <person name="Bharti A.K."/>
            <person name="Gaur A."/>
            <person name="Gupta V."/>
            <person name="Kumar D."/>
            <person name="Ravi V."/>
            <person name="Vij S."/>
            <person name="Kapur A."/>
            <person name="Khurana P."/>
            <person name="Khurana P."/>
            <person name="Khurana J.P."/>
            <person name="Tyagi A.K."/>
            <person name="Gaikwad K."/>
            <person name="Singh A."/>
            <person name="Dalal V."/>
            <person name="Srivastava S."/>
            <person name="Dixit A."/>
            <person name="Pal A.K."/>
            <person name="Ghazi I.A."/>
            <person name="Yadav M."/>
            <person name="Pandit A."/>
            <person name="Bhargava A."/>
            <person name="Sureshbabu K."/>
            <person name="Batra K."/>
            <person name="Sharma T.R."/>
            <person name="Mohapatra T."/>
            <person name="Singh N.K."/>
            <person name="Messing J."/>
            <person name="Nelson A.B."/>
            <person name="Fuks G."/>
            <person name="Kavchok S."/>
            <person name="Keizer G."/>
            <person name="Linton E."/>
            <person name="Llaca V."/>
            <person name="Song R."/>
            <person name="Tanyolac B."/>
            <person name="Young S."/>
            <person name="Ho-Il K."/>
            <person name="Hahn J.H."/>
            <person name="Sangsakoo G."/>
            <person name="Vanavichit A."/>
            <person name="de Mattos Luiz.A.T."/>
            <person name="Zimmer P.D."/>
            <person name="Malone G."/>
            <person name="Dellagostin O."/>
            <person name="de Oliveira A.C."/>
            <person name="Bevan M."/>
            <person name="Bancroft I."/>
            <person name="Minx P."/>
            <person name="Cordum H."/>
            <person name="Wilson R."/>
            <person name="Cheng Z."/>
            <person name="Jin W."/>
            <person name="Jiang J."/>
            <person name="Leong S.A."/>
            <person name="Iwama H."/>
            <person name="Gojobori T."/>
            <person name="Itoh T."/>
            <person name="Niimura Y."/>
            <person name="Fujii Y."/>
            <person name="Habara T."/>
            <person name="Sakai H."/>
            <person name="Sato Y."/>
            <person name="Wilson G."/>
            <person name="Kumar K."/>
            <person name="McCouch S."/>
            <person name="Juretic N."/>
            <person name="Hoen D."/>
            <person name="Wright S."/>
            <person name="Bruskiewich R."/>
            <person name="Bureau T."/>
            <person name="Miyao A."/>
            <person name="Hirochika H."/>
            <person name="Nishikawa T."/>
            <person name="Kadowaki K."/>
            <person name="Sugiura M."/>
            <person name="Burr B."/>
            <person name="Sasaki T."/>
        </authorList>
    </citation>
    <scope>NUCLEOTIDE SEQUENCE [LARGE SCALE GENOMIC DNA]</scope>
    <source>
        <strain evidence="8">cv. Nipponbare</strain>
    </source>
</reference>
<dbReference type="PANTHER" id="PTHR48007:SF39">
    <property type="entry name" value="PROTEIN KINASE DOMAIN-CONTAINING PROTEIN"/>
    <property type="match status" value="1"/>
</dbReference>
<reference evidence="6" key="1">
    <citation type="submission" date="2001-08" db="EMBL/GenBank/DDBJ databases">
        <title>Oryza sativa nipponbare(GA3) genomic DNA, chromosome 2, BAC clone:OJ1124_D06.</title>
        <authorList>
            <person name="Sasaki T."/>
            <person name="Matsumoto T."/>
            <person name="Yamamoto K."/>
        </authorList>
    </citation>
    <scope>NUCLEOTIDE SEQUENCE</scope>
</reference>
<reference evidence="7" key="4">
    <citation type="journal article" date="2007" name="Genome Res.">
        <title>Curated Genome Annotation of Oryza sativa ssp. japonica and Comparative Genome Analysis with Arabidopsis thaliana.</title>
        <authorList>
            <consortium name="The Rice Annotation Project (RAP)"/>
            <person name="Itoh T."/>
            <person name="Tanaka T."/>
            <person name="Barrero R.A."/>
            <person name="Yamasaki C."/>
            <person name="Fujii Y."/>
            <person name="Hilton P.B."/>
            <person name="Antonio B.A."/>
            <person name="Aono H."/>
            <person name="Apweiler R."/>
            <person name="Bruskiewich R."/>
            <person name="Bureau T."/>
            <person name="Burr F."/>
            <person name="Costa de Oliveira A."/>
            <person name="Fuks G."/>
            <person name="Habara T."/>
            <person name="Haberer G."/>
            <person name="Han B."/>
            <person name="Harada E."/>
            <person name="Hiraki A.T."/>
            <person name="Hirochika H."/>
            <person name="Hoen D."/>
            <person name="Hokari H."/>
            <person name="Hosokawa S."/>
            <person name="Hsing Y."/>
            <person name="Ikawa H."/>
            <person name="Ikeo K."/>
            <person name="Imanishi T."/>
            <person name="Ito Y."/>
            <person name="Jaiswal P."/>
            <person name="Kanno M."/>
            <person name="Kawahara Y."/>
            <person name="Kawamura T."/>
            <person name="Kawashima H."/>
            <person name="Khurana J.P."/>
            <person name="Kikuchi S."/>
            <person name="Komatsu S."/>
            <person name="Koyanagi K.O."/>
            <person name="Kubooka H."/>
            <person name="Lieberherr D."/>
            <person name="Lin Y.C."/>
            <person name="Lonsdale D."/>
            <person name="Matsumoto T."/>
            <person name="Matsuya A."/>
            <person name="McCombie W.R."/>
            <person name="Messing J."/>
            <person name="Miyao A."/>
            <person name="Mulder N."/>
            <person name="Nagamura Y."/>
            <person name="Nam J."/>
            <person name="Namiki N."/>
            <person name="Numa H."/>
            <person name="Nurimoto S."/>
            <person name="O'donovan C."/>
            <person name="Ohyanagi H."/>
            <person name="Okido T."/>
            <person name="Oota S."/>
            <person name="Osato N."/>
            <person name="Palmer L.E."/>
            <person name="Quetier F."/>
            <person name="Raghuvanshi S."/>
            <person name="Saichi N."/>
            <person name="Sakai H."/>
            <person name="Sakai Y."/>
            <person name="Sakata K."/>
            <person name="Sakurai T."/>
            <person name="Sato F."/>
            <person name="Sato Y."/>
            <person name="Schoof H."/>
            <person name="Seki M."/>
            <person name="Shibata M."/>
            <person name="Shimizu Y."/>
            <person name="Shinozaki K."/>
            <person name="Shinso Y."/>
            <person name="Singh N.K."/>
            <person name="Smith-White B."/>
            <person name="Takeda J."/>
            <person name="Tanino M."/>
            <person name="Tatusova T."/>
            <person name="Thongjuea S."/>
            <person name="Todokoro F."/>
            <person name="Tsugane M."/>
            <person name="Tyagi A.K."/>
            <person name="Vanavichit A."/>
            <person name="Wang A."/>
            <person name="Wing R.A."/>
            <person name="Yamaguchi K."/>
            <person name="Yamamoto M."/>
            <person name="Yamamoto N."/>
            <person name="Yu Y."/>
            <person name="Zhang H."/>
            <person name="Zhao Q."/>
            <person name="Higo K."/>
            <person name="Burr B."/>
            <person name="Gojobori T."/>
            <person name="Sasaki T."/>
        </authorList>
    </citation>
    <scope>NUCLEOTIDE SEQUENCE</scope>
</reference>
<feature type="signal peptide" evidence="4">
    <location>
        <begin position="1"/>
        <end position="23"/>
    </location>
</feature>
<feature type="domain" description="Leucine-rich repeat-containing N-terminal plant-type" evidence="5">
    <location>
        <begin position="28"/>
        <end position="64"/>
    </location>
</feature>
<evidence type="ECO:0000256" key="2">
    <source>
        <dbReference type="ARBA" id="ARBA00022737"/>
    </source>
</evidence>
<evidence type="ECO:0000256" key="4">
    <source>
        <dbReference type="SAM" id="SignalP"/>
    </source>
</evidence>
<evidence type="ECO:0000259" key="5">
    <source>
        <dbReference type="Pfam" id="PF08263"/>
    </source>
</evidence>
<dbReference type="Pfam" id="PF08263">
    <property type="entry name" value="LRRNT_2"/>
    <property type="match status" value="1"/>
</dbReference>
<dbReference type="InterPro" id="IPR013210">
    <property type="entry name" value="LRR_N_plant-typ"/>
</dbReference>
<name>A0A0P0VRM3_ORYSJ</name>
<dbReference type="AlphaFoldDB" id="A0A0P0VRM3"/>
<gene>
    <name evidence="7" type="ordered locus">Os02g0830700</name>
    <name evidence="6" type="ORF">OJ1124_D06.24</name>
</gene>
<reference evidence="8" key="6">
    <citation type="journal article" date="2008" name="Nucleic Acids Res.">
        <title>The rice annotation project database (RAP-DB): 2008 update.</title>
        <authorList>
            <consortium name="The rice annotation project (RAP)"/>
        </authorList>
    </citation>
    <scope>GENOME REANNOTATION</scope>
    <source>
        <strain evidence="8">cv. Nipponbare</strain>
    </source>
</reference>
<evidence type="ECO:0000313" key="6">
    <source>
        <dbReference type="EMBL" id="BAD22952.1"/>
    </source>
</evidence>
<dbReference type="Pfam" id="PF00560">
    <property type="entry name" value="LRR_1"/>
    <property type="match status" value="2"/>
</dbReference>
<dbReference type="EMBL" id="AP004043">
    <property type="protein sequence ID" value="BAD22952.1"/>
    <property type="molecule type" value="Genomic_DNA"/>
</dbReference>
<proteinExistence type="predicted"/>
<evidence type="ECO:0000256" key="3">
    <source>
        <dbReference type="SAM" id="MobiDB-lite"/>
    </source>
</evidence>
<dbReference type="Gramene" id="Os02t0830700-01">
    <property type="protein sequence ID" value="Os02t0830700-01"/>
    <property type="gene ID" value="Os02g0830700"/>
</dbReference>
<dbReference type="GO" id="GO:0016301">
    <property type="term" value="F:kinase activity"/>
    <property type="evidence" value="ECO:0007669"/>
    <property type="project" value="UniProtKB-KW"/>
</dbReference>
<evidence type="ECO:0000313" key="8">
    <source>
        <dbReference type="Proteomes" id="UP000000763"/>
    </source>
</evidence>
<evidence type="ECO:0000256" key="1">
    <source>
        <dbReference type="ARBA" id="ARBA00022614"/>
    </source>
</evidence>
<dbReference type="KEGG" id="dosa:Os02g0830700"/>
<keyword evidence="1" id="KW-0433">Leucine-rich repeat</keyword>
<feature type="region of interest" description="Disordered" evidence="3">
    <location>
        <begin position="296"/>
        <end position="317"/>
    </location>
</feature>
<feature type="region of interest" description="Disordered" evidence="3">
    <location>
        <begin position="214"/>
        <end position="243"/>
    </location>
</feature>
<dbReference type="SUPFAM" id="SSF52058">
    <property type="entry name" value="L domain-like"/>
    <property type="match status" value="1"/>
</dbReference>
<protein>
    <submittedName>
        <fullName evidence="7">Os02g0830700 protein</fullName>
    </submittedName>
    <submittedName>
        <fullName evidence="6">Receptor kinase-like</fullName>
    </submittedName>
</protein>
<dbReference type="InterPro" id="IPR046959">
    <property type="entry name" value="PRK1-6/SRF4-like"/>
</dbReference>
<keyword evidence="4" id="KW-0732">Signal</keyword>
<reference evidence="7" key="3">
    <citation type="journal article" date="2006" name="Nucleic Acids Res.">
        <title>The Rice Annotation Project Database (RAP-DB): hub for Oryza sativa ssp. japonica genome information.</title>
        <authorList>
            <person name="Ohyanagi H."/>
            <person name="Tanaka T."/>
            <person name="Sakai H."/>
            <person name="Shigemoto Y."/>
            <person name="Yamaguchi K."/>
            <person name="Habara T."/>
            <person name="Fujii Y."/>
            <person name="Antonio B.A."/>
            <person name="Nagamura Y."/>
            <person name="Imanishi T."/>
            <person name="Ikeo K."/>
            <person name="Itoh T."/>
            <person name="Gojobori T."/>
            <person name="Sasaki T."/>
        </authorList>
    </citation>
    <scope>NUCLEOTIDE SEQUENCE</scope>
</reference>
<dbReference type="Gene3D" id="3.80.10.10">
    <property type="entry name" value="Ribonuclease Inhibitor"/>
    <property type="match status" value="1"/>
</dbReference>
<evidence type="ECO:0000313" key="7">
    <source>
        <dbReference type="EMBL" id="BAF10528.1"/>
    </source>
</evidence>